<dbReference type="Pfam" id="PF01494">
    <property type="entry name" value="FAD_binding_3"/>
    <property type="match status" value="1"/>
</dbReference>
<dbReference type="PANTHER" id="PTHR42685">
    <property type="entry name" value="GERANYLGERANYL DIPHOSPHATE REDUCTASE"/>
    <property type="match status" value="1"/>
</dbReference>
<dbReference type="Gene3D" id="3.50.50.60">
    <property type="entry name" value="FAD/NAD(P)-binding domain"/>
    <property type="match status" value="1"/>
</dbReference>
<gene>
    <name evidence="2" type="ORF">L284_12280</name>
</gene>
<dbReference type="OrthoDB" id="5652862at2"/>
<evidence type="ECO:0000259" key="1">
    <source>
        <dbReference type="Pfam" id="PF01494"/>
    </source>
</evidence>
<dbReference type="PATRIC" id="fig|1096930.3.peg.2450"/>
<organism evidence="2 3">
    <name type="scientific">Novosphingobium lindaniclasticum LE124</name>
    <dbReference type="NCBI Taxonomy" id="1096930"/>
    <lineage>
        <taxon>Bacteria</taxon>
        <taxon>Pseudomonadati</taxon>
        <taxon>Pseudomonadota</taxon>
        <taxon>Alphaproteobacteria</taxon>
        <taxon>Sphingomonadales</taxon>
        <taxon>Sphingomonadaceae</taxon>
        <taxon>Novosphingobium</taxon>
    </lineage>
</organism>
<feature type="domain" description="FAD-binding" evidence="1">
    <location>
        <begin position="4"/>
        <end position="122"/>
    </location>
</feature>
<dbReference type="PRINTS" id="PR00368">
    <property type="entry name" value="FADPNR"/>
</dbReference>
<reference evidence="2 3" key="1">
    <citation type="journal article" date="2013" name="Genome Announc.">
        <title>Genome Sequence of Novosphingobium lindaniclasticum LE124T, Isolated from a Hexachlorocyclohexane Dumpsite.</title>
        <authorList>
            <person name="Saxena A."/>
            <person name="Nayyar N."/>
            <person name="Sangwan N."/>
            <person name="Kumari R."/>
            <person name="Khurana J.P."/>
            <person name="Lal R."/>
        </authorList>
    </citation>
    <scope>NUCLEOTIDE SEQUENCE [LARGE SCALE GENOMIC DNA]</scope>
    <source>
        <strain evidence="2 3">LE124</strain>
    </source>
</reference>
<protein>
    <recommendedName>
        <fullName evidence="1">FAD-binding domain-containing protein</fullName>
    </recommendedName>
</protein>
<dbReference type="EMBL" id="ATHL01000076">
    <property type="protein sequence ID" value="EQB15409.1"/>
    <property type="molecule type" value="Genomic_DNA"/>
</dbReference>
<dbReference type="PANTHER" id="PTHR42685:SF22">
    <property type="entry name" value="CONDITIONED MEDIUM FACTOR RECEPTOR 1"/>
    <property type="match status" value="1"/>
</dbReference>
<dbReference type="InterPro" id="IPR036188">
    <property type="entry name" value="FAD/NAD-bd_sf"/>
</dbReference>
<dbReference type="PRINTS" id="PR00411">
    <property type="entry name" value="PNDRDTASEI"/>
</dbReference>
<dbReference type="eggNOG" id="COG0644">
    <property type="taxonomic scope" value="Bacteria"/>
</dbReference>
<dbReference type="GO" id="GO:0071949">
    <property type="term" value="F:FAD binding"/>
    <property type="evidence" value="ECO:0007669"/>
    <property type="project" value="InterPro"/>
</dbReference>
<comment type="caution">
    <text evidence="2">The sequence shown here is derived from an EMBL/GenBank/DDBJ whole genome shotgun (WGS) entry which is preliminary data.</text>
</comment>
<dbReference type="InterPro" id="IPR002938">
    <property type="entry name" value="FAD-bd"/>
</dbReference>
<keyword evidence="3" id="KW-1185">Reference proteome</keyword>
<proteinExistence type="predicted"/>
<accession>T0J0F8</accession>
<dbReference type="SUPFAM" id="SSF51905">
    <property type="entry name" value="FAD/NAD(P)-binding domain"/>
    <property type="match status" value="1"/>
</dbReference>
<sequence length="380" mass="40356">MVAPVAVLGGGLAGASAALRLAQAGIGVDLFERQAGPHHKVCGEFLSVEAQRDLHDLGFDPLRLGAVPIERIRVVRGTKSVESRLPFTALGISREVLDQALLDAAARAGAHVHRGVKVVAMDAGGIDTGAGRFCPETVFLATGKHDLRGAKRPEPGARGDEIGFKMHWRITAEQDAELGSAIELVLLDGGYVGLQRVAARVMNVCALVRREGFGGSWNGLLTAIAREPHVARRLDGASEMLRRPTSIAALPYGYVHRPGDDRESLYRLGDQAALTAPLTGDGMAIALRSAALAVACHRSGRGPLDYTRILRREVGGQVRRAMALHRLVGLPVLPLTLGLLRLHPSLLGRLAAATRLGRLDGARRIDRPGPPGAEAAFSDR</sequence>
<dbReference type="InterPro" id="IPR050407">
    <property type="entry name" value="Geranylgeranyl_reductase"/>
</dbReference>
<dbReference type="Proteomes" id="UP000015527">
    <property type="component" value="Unassembled WGS sequence"/>
</dbReference>
<evidence type="ECO:0000313" key="2">
    <source>
        <dbReference type="EMBL" id="EQB15409.1"/>
    </source>
</evidence>
<evidence type="ECO:0000313" key="3">
    <source>
        <dbReference type="Proteomes" id="UP000015527"/>
    </source>
</evidence>
<name>T0J0F8_9SPHN</name>
<dbReference type="RefSeq" id="WP_021234302.1">
    <property type="nucleotide sequence ID" value="NZ_ATHL01000076.1"/>
</dbReference>
<dbReference type="AlphaFoldDB" id="T0J0F8"/>